<dbReference type="InterPro" id="IPR024185">
    <property type="entry name" value="FTHF_cligase-like_sf"/>
</dbReference>
<dbReference type="NCBIfam" id="TIGR02727">
    <property type="entry name" value="MTHFS_bact"/>
    <property type="match status" value="1"/>
</dbReference>
<organism evidence="5 6">
    <name type="scientific">Alistipes intestinihominis</name>
    <dbReference type="NCBI Taxonomy" id="3133172"/>
    <lineage>
        <taxon>Bacteria</taxon>
        <taxon>Pseudomonadati</taxon>
        <taxon>Bacteroidota</taxon>
        <taxon>Bacteroidia</taxon>
        <taxon>Bacteroidales</taxon>
        <taxon>Rikenellaceae</taxon>
        <taxon>Alistipes</taxon>
    </lineage>
</organism>
<accession>A0ABV1H042</accession>
<dbReference type="PANTHER" id="PTHR23407:SF1">
    <property type="entry name" value="5-FORMYLTETRAHYDROFOLATE CYCLO-LIGASE"/>
    <property type="match status" value="1"/>
</dbReference>
<gene>
    <name evidence="5" type="ORF">WMO46_13945</name>
</gene>
<dbReference type="Proteomes" id="UP001460202">
    <property type="component" value="Unassembled WGS sequence"/>
</dbReference>
<protein>
    <recommendedName>
        <fullName evidence="4">5-formyltetrahydrofolate cyclo-ligase</fullName>
        <ecNumber evidence="4">6.3.3.2</ecNumber>
    </recommendedName>
</protein>
<keyword evidence="2 4" id="KW-0547">Nucleotide-binding</keyword>
<evidence type="ECO:0000256" key="1">
    <source>
        <dbReference type="ARBA" id="ARBA00010638"/>
    </source>
</evidence>
<dbReference type="EMBL" id="JBBMFL010000020">
    <property type="protein sequence ID" value="MEQ2546046.1"/>
    <property type="molecule type" value="Genomic_DNA"/>
</dbReference>
<evidence type="ECO:0000256" key="3">
    <source>
        <dbReference type="ARBA" id="ARBA00022840"/>
    </source>
</evidence>
<keyword evidence="5" id="KW-0436">Ligase</keyword>
<keyword evidence="4" id="KW-0479">Metal-binding</keyword>
<dbReference type="Gene3D" id="3.40.50.10420">
    <property type="entry name" value="NagB/RpiA/CoA transferase-like"/>
    <property type="match status" value="1"/>
</dbReference>
<keyword evidence="4" id="KW-0460">Magnesium</keyword>
<dbReference type="PIRSF" id="PIRSF006806">
    <property type="entry name" value="FTHF_cligase"/>
    <property type="match status" value="1"/>
</dbReference>
<comment type="cofactor">
    <cofactor evidence="4">
        <name>Mg(2+)</name>
        <dbReference type="ChEBI" id="CHEBI:18420"/>
    </cofactor>
</comment>
<dbReference type="GO" id="GO:0030272">
    <property type="term" value="F:5-formyltetrahydrofolate cyclo-ligase activity"/>
    <property type="evidence" value="ECO:0007669"/>
    <property type="project" value="UniProtKB-EC"/>
</dbReference>
<keyword evidence="6" id="KW-1185">Reference proteome</keyword>
<dbReference type="Pfam" id="PF01812">
    <property type="entry name" value="5-FTHF_cyc-lig"/>
    <property type="match status" value="1"/>
</dbReference>
<dbReference type="RefSeq" id="WP_302588438.1">
    <property type="nucleotide sequence ID" value="NZ_JBBMFL010000020.1"/>
</dbReference>
<dbReference type="InterPro" id="IPR037171">
    <property type="entry name" value="NagB/RpiA_transferase-like"/>
</dbReference>
<dbReference type="PANTHER" id="PTHR23407">
    <property type="entry name" value="ATPASE INHIBITOR/5-FORMYLTETRAHYDROFOLATE CYCLO-LIGASE"/>
    <property type="match status" value="1"/>
</dbReference>
<dbReference type="InterPro" id="IPR002698">
    <property type="entry name" value="FTHF_cligase"/>
</dbReference>
<evidence type="ECO:0000256" key="2">
    <source>
        <dbReference type="ARBA" id="ARBA00022741"/>
    </source>
</evidence>
<comment type="similarity">
    <text evidence="1 4">Belongs to the 5-formyltetrahydrofolate cyclo-ligase family.</text>
</comment>
<proteinExistence type="inferred from homology"/>
<keyword evidence="3 4" id="KW-0067">ATP-binding</keyword>
<evidence type="ECO:0000313" key="6">
    <source>
        <dbReference type="Proteomes" id="UP001460202"/>
    </source>
</evidence>
<comment type="catalytic activity">
    <reaction evidence="4">
        <text>(6S)-5-formyl-5,6,7,8-tetrahydrofolate + ATP = (6R)-5,10-methenyltetrahydrofolate + ADP + phosphate</text>
        <dbReference type="Rhea" id="RHEA:10488"/>
        <dbReference type="ChEBI" id="CHEBI:30616"/>
        <dbReference type="ChEBI" id="CHEBI:43474"/>
        <dbReference type="ChEBI" id="CHEBI:57455"/>
        <dbReference type="ChEBI" id="CHEBI:57457"/>
        <dbReference type="ChEBI" id="CHEBI:456216"/>
        <dbReference type="EC" id="6.3.3.2"/>
    </reaction>
</comment>
<sequence length="178" mass="19427">MTKKELRAAMRQKNLGITPSERAAASGRIFARAELSEAFGRARTVGVFCSLADEPDTSEALARWSAAGRRLAVPRVEGDVMRFYEYDPRTMRPGAFGIAEPGPEARLCEPRELDLVIVPGTAFTAAGARMGRGRGYYDKYLAQPEVHAVKIGVCYAHQLVGELPSEPHDVAMDCVITD</sequence>
<reference evidence="5 6" key="1">
    <citation type="submission" date="2024-03" db="EMBL/GenBank/DDBJ databases">
        <title>Human intestinal bacterial collection.</title>
        <authorList>
            <person name="Pauvert C."/>
            <person name="Hitch T.C.A."/>
            <person name="Clavel T."/>
        </authorList>
    </citation>
    <scope>NUCLEOTIDE SEQUENCE [LARGE SCALE GENOMIC DNA]</scope>
    <source>
        <strain evidence="5 6">CLA-KB-H122</strain>
    </source>
</reference>
<name>A0ABV1H042_9BACT</name>
<dbReference type="EC" id="6.3.3.2" evidence="4"/>
<comment type="caution">
    <text evidence="5">The sequence shown here is derived from an EMBL/GenBank/DDBJ whole genome shotgun (WGS) entry which is preliminary data.</text>
</comment>
<dbReference type="SUPFAM" id="SSF100950">
    <property type="entry name" value="NagB/RpiA/CoA transferase-like"/>
    <property type="match status" value="1"/>
</dbReference>
<evidence type="ECO:0000256" key="4">
    <source>
        <dbReference type="RuleBase" id="RU361279"/>
    </source>
</evidence>
<evidence type="ECO:0000313" key="5">
    <source>
        <dbReference type="EMBL" id="MEQ2546046.1"/>
    </source>
</evidence>